<feature type="transmembrane region" description="Helical" evidence="4">
    <location>
        <begin position="229"/>
        <end position="251"/>
    </location>
</feature>
<organism evidence="6">
    <name type="scientific">Fagus sylvatica</name>
    <name type="common">Beechnut</name>
    <dbReference type="NCBI Taxonomy" id="28930"/>
    <lineage>
        <taxon>Eukaryota</taxon>
        <taxon>Viridiplantae</taxon>
        <taxon>Streptophyta</taxon>
        <taxon>Embryophyta</taxon>
        <taxon>Tracheophyta</taxon>
        <taxon>Spermatophyta</taxon>
        <taxon>Magnoliopsida</taxon>
        <taxon>eudicotyledons</taxon>
        <taxon>Gunneridae</taxon>
        <taxon>Pentapetalae</taxon>
        <taxon>rosids</taxon>
        <taxon>fabids</taxon>
        <taxon>Fagales</taxon>
        <taxon>Fagaceae</taxon>
        <taxon>Fagus</taxon>
    </lineage>
</organism>
<dbReference type="AlphaFoldDB" id="A0A2N9IRF5"/>
<keyword evidence="4" id="KW-0472">Membrane</keyword>
<gene>
    <name evidence="6" type="ORF">FSB_LOCUS54652</name>
</gene>
<evidence type="ECO:0000256" key="3">
    <source>
        <dbReference type="ARBA" id="ARBA00022833"/>
    </source>
</evidence>
<keyword evidence="3" id="KW-0862">Zinc</keyword>
<evidence type="ECO:0000313" key="6">
    <source>
        <dbReference type="EMBL" id="SPD26770.1"/>
    </source>
</evidence>
<keyword evidence="2" id="KW-0677">Repeat</keyword>
<keyword evidence="4" id="KW-0812">Transmembrane</keyword>
<dbReference type="PANTHER" id="PTHR46477:SF5">
    <property type="entry name" value="PHORBOL-ESTER_DAG-TYPE DOMAIN-CONTAINING PROTEIN"/>
    <property type="match status" value="1"/>
</dbReference>
<sequence length="257" mass="29511">MSRELEVVISTKVTKKTHFSHPEHELELKNYQKPYCCDGCKEQGYGPRYRCELCDFDLHKECMFPSLTTSHEFFQGSTFKFFNQTPAKCSKRNCKENERCCDACGMDINGFVYHCEEKGWDLHPCCRNLEKEIEMDGVNFQLCNKVSKKCSFCKKKKLPNGVQGWSYVSKSDNYHFHVYCTMQMVVESWKNWPKDNNFLALENLELPVLQANSFGSGGKGGKFLRIVMAILRSIVAILLGDPTLIILSTAIELLPLP</sequence>
<dbReference type="GO" id="GO:0046872">
    <property type="term" value="F:metal ion binding"/>
    <property type="evidence" value="ECO:0007669"/>
    <property type="project" value="UniProtKB-KW"/>
</dbReference>
<dbReference type="InterPro" id="IPR002219">
    <property type="entry name" value="PKC_DAG/PE"/>
</dbReference>
<dbReference type="InterPro" id="IPR004146">
    <property type="entry name" value="DC1"/>
</dbReference>
<dbReference type="InterPro" id="IPR046349">
    <property type="entry name" value="C1-like_sf"/>
</dbReference>
<keyword evidence="4" id="KW-1133">Transmembrane helix</keyword>
<dbReference type="PANTHER" id="PTHR46477">
    <property type="entry name" value="CYSTEINE/HISTIDINE-RICH C1 DOMAIN FAMILY PROTEIN"/>
    <property type="match status" value="1"/>
</dbReference>
<dbReference type="Gene3D" id="3.30.60.20">
    <property type="match status" value="1"/>
</dbReference>
<reference evidence="6" key="1">
    <citation type="submission" date="2018-02" db="EMBL/GenBank/DDBJ databases">
        <authorList>
            <person name="Cohen D.B."/>
            <person name="Kent A.D."/>
        </authorList>
    </citation>
    <scope>NUCLEOTIDE SEQUENCE</scope>
</reference>
<dbReference type="EMBL" id="OIVN01006164">
    <property type="protein sequence ID" value="SPD26770.1"/>
    <property type="molecule type" value="Genomic_DNA"/>
</dbReference>
<evidence type="ECO:0000256" key="2">
    <source>
        <dbReference type="ARBA" id="ARBA00022737"/>
    </source>
</evidence>
<evidence type="ECO:0000256" key="1">
    <source>
        <dbReference type="ARBA" id="ARBA00022723"/>
    </source>
</evidence>
<dbReference type="PROSITE" id="PS50081">
    <property type="entry name" value="ZF_DAG_PE_2"/>
    <property type="match status" value="1"/>
</dbReference>
<evidence type="ECO:0000259" key="5">
    <source>
        <dbReference type="PROSITE" id="PS50081"/>
    </source>
</evidence>
<dbReference type="SUPFAM" id="SSF57889">
    <property type="entry name" value="Cysteine-rich domain"/>
    <property type="match status" value="2"/>
</dbReference>
<dbReference type="Pfam" id="PF03107">
    <property type="entry name" value="C1_2"/>
    <property type="match status" value="1"/>
</dbReference>
<keyword evidence="1" id="KW-0479">Metal-binding</keyword>
<name>A0A2N9IRF5_FAGSY</name>
<evidence type="ECO:0000256" key="4">
    <source>
        <dbReference type="SAM" id="Phobius"/>
    </source>
</evidence>
<proteinExistence type="predicted"/>
<feature type="domain" description="Phorbol-ester/DAG-type" evidence="5">
    <location>
        <begin position="23"/>
        <end position="70"/>
    </location>
</feature>
<protein>
    <recommendedName>
        <fullName evidence="5">Phorbol-ester/DAG-type domain-containing protein</fullName>
    </recommendedName>
</protein>
<accession>A0A2N9IRF5</accession>